<name>I8T7Z0_9GAMM</name>
<evidence type="ECO:0000313" key="2">
    <source>
        <dbReference type="EMBL" id="EIT70055.1"/>
    </source>
</evidence>
<evidence type="ECO:0000313" key="1">
    <source>
        <dbReference type="EMBL" id="EIT69868.1"/>
    </source>
</evidence>
<organism evidence="1 3">
    <name type="scientific">Hydrocarboniphaga effusa AP103</name>
    <dbReference type="NCBI Taxonomy" id="1172194"/>
    <lineage>
        <taxon>Bacteria</taxon>
        <taxon>Pseudomonadati</taxon>
        <taxon>Pseudomonadota</taxon>
        <taxon>Gammaproteobacteria</taxon>
        <taxon>Nevskiales</taxon>
        <taxon>Nevskiaceae</taxon>
        <taxon>Hydrocarboniphaga</taxon>
    </lineage>
</organism>
<sequence>MRGKAAGRTVRVGDRRFAGAVGFQGLCHARPAISATAN</sequence>
<accession>I8T7Z0</accession>
<gene>
    <name evidence="1" type="ORF">WQQ_00050</name>
    <name evidence="2" type="ORF">WQQ_01920</name>
</gene>
<dbReference type="AlphaFoldDB" id="I8T7Z0"/>
<reference evidence="1 3" key="1">
    <citation type="journal article" date="2012" name="J. Bacteriol.">
        <title>Genome Sequence of n-Alkane-Degrading Hydrocarboniphaga effusa Strain AP103T (ATCC BAA-332T).</title>
        <authorList>
            <person name="Chang H.K."/>
            <person name="Zylstra G.J."/>
            <person name="Chae J.C."/>
        </authorList>
    </citation>
    <scope>NUCLEOTIDE SEQUENCE [LARGE SCALE GENOMIC DNA]</scope>
    <source>
        <strain evidence="1 3">AP103</strain>
    </source>
</reference>
<dbReference type="STRING" id="1172194.WQQ_00050"/>
<dbReference type="EMBL" id="AKGD01000001">
    <property type="protein sequence ID" value="EIT69868.1"/>
    <property type="molecule type" value="Genomic_DNA"/>
</dbReference>
<reference evidence="1" key="2">
    <citation type="submission" date="2012-05" db="EMBL/GenBank/DDBJ databases">
        <authorList>
            <person name="Park J.-H."/>
            <person name="Zylstra G.J."/>
            <person name="Chae J.-C."/>
        </authorList>
    </citation>
    <scope>NUCLEOTIDE SEQUENCE</scope>
    <source>
        <strain evidence="1">AP103</strain>
    </source>
</reference>
<protein>
    <submittedName>
        <fullName evidence="1">Uncharacterized protein</fullName>
    </submittedName>
</protein>
<keyword evidence="3" id="KW-1185">Reference proteome</keyword>
<proteinExistence type="predicted"/>
<dbReference type="Proteomes" id="UP000003704">
    <property type="component" value="Unassembled WGS sequence"/>
</dbReference>
<dbReference type="EMBL" id="AKGD01000001">
    <property type="protein sequence ID" value="EIT70055.1"/>
    <property type="molecule type" value="Genomic_DNA"/>
</dbReference>
<comment type="caution">
    <text evidence="1">The sequence shown here is derived from an EMBL/GenBank/DDBJ whole genome shotgun (WGS) entry which is preliminary data.</text>
</comment>
<evidence type="ECO:0000313" key="3">
    <source>
        <dbReference type="Proteomes" id="UP000003704"/>
    </source>
</evidence>